<dbReference type="AlphaFoldDB" id="A0A2T5V4W6"/>
<dbReference type="Gene3D" id="3.30.2140.10">
    <property type="entry name" value="Arylamine N-acetyltransferase"/>
    <property type="match status" value="1"/>
</dbReference>
<evidence type="ECO:0000256" key="1">
    <source>
        <dbReference type="ARBA" id="ARBA00006547"/>
    </source>
</evidence>
<evidence type="ECO:0000313" key="3">
    <source>
        <dbReference type="EMBL" id="PTW58798.1"/>
    </source>
</evidence>
<dbReference type="Pfam" id="PF00797">
    <property type="entry name" value="Acetyltransf_2"/>
    <property type="match status" value="1"/>
</dbReference>
<organism evidence="3 4">
    <name type="scientific">Breoghania corrubedonensis</name>
    <dbReference type="NCBI Taxonomy" id="665038"/>
    <lineage>
        <taxon>Bacteria</taxon>
        <taxon>Pseudomonadati</taxon>
        <taxon>Pseudomonadota</taxon>
        <taxon>Alphaproteobacteria</taxon>
        <taxon>Hyphomicrobiales</taxon>
        <taxon>Stappiaceae</taxon>
        <taxon>Breoghania</taxon>
    </lineage>
</organism>
<evidence type="ECO:0000256" key="2">
    <source>
        <dbReference type="RuleBase" id="RU003452"/>
    </source>
</evidence>
<keyword evidence="4" id="KW-1185">Reference proteome</keyword>
<dbReference type="EMBL" id="QAYG01000009">
    <property type="protein sequence ID" value="PTW58798.1"/>
    <property type="molecule type" value="Genomic_DNA"/>
</dbReference>
<dbReference type="GO" id="GO:0016407">
    <property type="term" value="F:acetyltransferase activity"/>
    <property type="evidence" value="ECO:0007669"/>
    <property type="project" value="InterPro"/>
</dbReference>
<proteinExistence type="inferred from homology"/>
<dbReference type="PANTHER" id="PTHR11786">
    <property type="entry name" value="N-HYDROXYARYLAMINE O-ACETYLTRANSFERASE"/>
    <property type="match status" value="1"/>
</dbReference>
<dbReference type="InterPro" id="IPR001447">
    <property type="entry name" value="Arylamine_N-AcTrfase"/>
</dbReference>
<dbReference type="Gene3D" id="2.40.128.150">
    <property type="entry name" value="Cysteine proteinases"/>
    <property type="match status" value="1"/>
</dbReference>
<accession>A0A2T5V4W6</accession>
<dbReference type="SUPFAM" id="SSF54001">
    <property type="entry name" value="Cysteine proteinases"/>
    <property type="match status" value="1"/>
</dbReference>
<protein>
    <submittedName>
        <fullName evidence="3">N-hydroxyarylamine O-acetyltransferase</fullName>
    </submittedName>
</protein>
<dbReference type="RefSeq" id="WP_170122170.1">
    <property type="nucleotide sequence ID" value="NZ_QAYG01000009.1"/>
</dbReference>
<keyword evidence="3" id="KW-0808">Transferase</keyword>
<name>A0A2T5V4W6_9HYPH</name>
<dbReference type="InterPro" id="IPR038765">
    <property type="entry name" value="Papain-like_cys_pep_sf"/>
</dbReference>
<comment type="caution">
    <text evidence="3">The sequence shown here is derived from an EMBL/GenBank/DDBJ whole genome shotgun (WGS) entry which is preliminary data.</text>
</comment>
<comment type="similarity">
    <text evidence="1 2">Belongs to the arylamine N-acetyltransferase family.</text>
</comment>
<dbReference type="PRINTS" id="PR01543">
    <property type="entry name" value="ANATRNSFRASE"/>
</dbReference>
<dbReference type="Proteomes" id="UP000244081">
    <property type="component" value="Unassembled WGS sequence"/>
</dbReference>
<evidence type="ECO:0000313" key="4">
    <source>
        <dbReference type="Proteomes" id="UP000244081"/>
    </source>
</evidence>
<dbReference type="PANTHER" id="PTHR11786:SF0">
    <property type="entry name" value="ARYLAMINE N-ACETYLTRANSFERASE 4-RELATED"/>
    <property type="match status" value="1"/>
</dbReference>
<sequence>MTFDLDAYLARIRIDAPSATSRGLARLQEAHLSAIPFESLDPLMGRVPALEPEALQRKLVAGRRGGYCFEQNGLMALALDALGFQFERVLARVRNGGERGGVRSHLAHVVHVEGRDWLVDVGFGGGGARRPVPLERYRLDYQSDEVYRIATDPATGETVLQRLAEDGWYSLYGFERGDIPPIDIEAANHLCATWDKAPFSGNLMLHRLTPWGRIGVFNAKVTEVRDGVKSVRELRDAGNLDRLLRSDFGLALADEEIDAIAGKLRLPMEEDARSVA</sequence>
<gene>
    <name evidence="3" type="ORF">C8N35_109102</name>
</gene>
<reference evidence="3 4" key="1">
    <citation type="submission" date="2018-04" db="EMBL/GenBank/DDBJ databases">
        <title>Genomic Encyclopedia of Archaeal and Bacterial Type Strains, Phase II (KMG-II): from individual species to whole genera.</title>
        <authorList>
            <person name="Goeker M."/>
        </authorList>
    </citation>
    <scope>NUCLEOTIDE SEQUENCE [LARGE SCALE GENOMIC DNA]</scope>
    <source>
        <strain evidence="3 4">DSM 23382</strain>
    </source>
</reference>